<dbReference type="PROSITE" id="PS01070">
    <property type="entry name" value="NUCLEASE_NON_SPEC"/>
    <property type="match status" value="1"/>
</dbReference>
<protein>
    <recommendedName>
        <fullName evidence="8">Endonuclease</fullName>
        <ecNumber evidence="8">3.1.30.-</ecNumber>
    </recommendedName>
</protein>
<sequence>MKHILLAILSLNLALLPTTASANECNRHLEKGTPNNSDQILCRDGYAVGYNYQNKVSNWVAYHITKESVNAFYERSNRFKTDTDLPENFRATSNDYSKSGYDRGHLAPSGTMDFSQESMQQSFLMSNMAPQLPGFNRGGWKGLEEKVRNWANAYDELYVVSGPVWDGNETYIGNGVYIPNSFYKVILDPYYNDAIAFIIPHRKVSSSELSSFITTVDEVEEATQLNFFSELPDNIENEIEAQMWDMW</sequence>
<dbReference type="PANTHER" id="PTHR13966:SF5">
    <property type="entry name" value="ENDONUCLEASE G, MITOCHONDRIAL"/>
    <property type="match status" value="1"/>
</dbReference>
<proteinExistence type="inferred from homology"/>
<dbReference type="InterPro" id="IPR001604">
    <property type="entry name" value="Endo_G_ENPP1-like_dom"/>
</dbReference>
<organism evidence="12 13">
    <name type="scientific">Vibrio cortegadensis</name>
    <dbReference type="NCBI Taxonomy" id="1328770"/>
    <lineage>
        <taxon>Bacteria</taxon>
        <taxon>Pseudomonadati</taxon>
        <taxon>Pseudomonadota</taxon>
        <taxon>Gammaproteobacteria</taxon>
        <taxon>Vibrionales</taxon>
        <taxon>Vibrionaceae</taxon>
        <taxon>Vibrio</taxon>
    </lineage>
</organism>
<dbReference type="GO" id="GO:0004519">
    <property type="term" value="F:endonuclease activity"/>
    <property type="evidence" value="ECO:0007669"/>
    <property type="project" value="UniProtKB-KW"/>
</dbReference>
<feature type="signal peptide" evidence="9">
    <location>
        <begin position="1"/>
        <end position="22"/>
    </location>
</feature>
<dbReference type="InterPro" id="IPR018524">
    <property type="entry name" value="DNA/RNA_endonuclease_AS"/>
</dbReference>
<name>A0ABV4MBS2_9VIBR</name>
<dbReference type="EC" id="3.1.30.-" evidence="8"/>
<dbReference type="Pfam" id="PF01223">
    <property type="entry name" value="Endonuclease_NS"/>
    <property type="match status" value="1"/>
</dbReference>
<evidence type="ECO:0000256" key="7">
    <source>
        <dbReference type="ARBA" id="ARBA00022842"/>
    </source>
</evidence>
<gene>
    <name evidence="12" type="ORF">ACED38_19195</name>
</gene>
<evidence type="ECO:0000259" key="10">
    <source>
        <dbReference type="SMART" id="SM00477"/>
    </source>
</evidence>
<dbReference type="InterPro" id="IPR044929">
    <property type="entry name" value="DNA/RNA_non-sp_Endonuclease_sf"/>
</dbReference>
<dbReference type="SMART" id="SM00892">
    <property type="entry name" value="Endonuclease_NS"/>
    <property type="match status" value="1"/>
</dbReference>
<dbReference type="Gene3D" id="3.40.570.10">
    <property type="entry name" value="Extracellular Endonuclease, subunit A"/>
    <property type="match status" value="1"/>
</dbReference>
<dbReference type="InterPro" id="IPR044925">
    <property type="entry name" value="His-Me_finger_sf"/>
</dbReference>
<dbReference type="CDD" id="cd00091">
    <property type="entry name" value="NUC"/>
    <property type="match status" value="1"/>
</dbReference>
<comment type="caution">
    <text evidence="12">The sequence shown here is derived from an EMBL/GenBank/DDBJ whole genome shotgun (WGS) entry which is preliminary data.</text>
</comment>
<keyword evidence="5 8" id="KW-0255">Endonuclease</keyword>
<dbReference type="Proteomes" id="UP001569153">
    <property type="component" value="Unassembled WGS sequence"/>
</dbReference>
<evidence type="ECO:0000256" key="8">
    <source>
        <dbReference type="RuleBase" id="RU366055"/>
    </source>
</evidence>
<dbReference type="SMART" id="SM00477">
    <property type="entry name" value="NUC"/>
    <property type="match status" value="1"/>
</dbReference>
<comment type="cofactor">
    <cofactor evidence="1 8">
        <name>Mg(2+)</name>
        <dbReference type="ChEBI" id="CHEBI:18420"/>
    </cofactor>
</comment>
<accession>A0ABV4MBS2</accession>
<evidence type="ECO:0000313" key="13">
    <source>
        <dbReference type="Proteomes" id="UP001569153"/>
    </source>
</evidence>
<evidence type="ECO:0000256" key="4">
    <source>
        <dbReference type="ARBA" id="ARBA00022723"/>
    </source>
</evidence>
<feature type="domain" description="DNA/RNA non-specific endonuclease/pyrophosphatase/phosphodiesterase" evidence="11">
    <location>
        <begin position="42"/>
        <end position="234"/>
    </location>
</feature>
<evidence type="ECO:0000256" key="2">
    <source>
        <dbReference type="ARBA" id="ARBA00010052"/>
    </source>
</evidence>
<keyword evidence="7" id="KW-0460">Magnesium</keyword>
<keyword evidence="6 8" id="KW-0378">Hydrolase</keyword>
<feature type="chain" id="PRO_5045571994" description="Endonuclease" evidence="9">
    <location>
        <begin position="23"/>
        <end position="247"/>
    </location>
</feature>
<dbReference type="InterPro" id="IPR020821">
    <property type="entry name" value="ENPP1-3/EXOG-like_nuc-like"/>
</dbReference>
<evidence type="ECO:0000256" key="3">
    <source>
        <dbReference type="ARBA" id="ARBA00022722"/>
    </source>
</evidence>
<evidence type="ECO:0000313" key="12">
    <source>
        <dbReference type="EMBL" id="MEZ8196986.1"/>
    </source>
</evidence>
<dbReference type="EMBL" id="JBGOOT010000048">
    <property type="protein sequence ID" value="MEZ8196986.1"/>
    <property type="molecule type" value="Genomic_DNA"/>
</dbReference>
<evidence type="ECO:0000256" key="9">
    <source>
        <dbReference type="SAM" id="SignalP"/>
    </source>
</evidence>
<evidence type="ECO:0000256" key="5">
    <source>
        <dbReference type="ARBA" id="ARBA00022759"/>
    </source>
</evidence>
<keyword evidence="13" id="KW-1185">Reference proteome</keyword>
<dbReference type="SUPFAM" id="SSF54060">
    <property type="entry name" value="His-Me finger endonucleases"/>
    <property type="match status" value="1"/>
</dbReference>
<keyword evidence="3 8" id="KW-0540">Nuclease</keyword>
<dbReference type="RefSeq" id="WP_371731194.1">
    <property type="nucleotide sequence ID" value="NZ_JBGOOT010000048.1"/>
</dbReference>
<keyword evidence="9" id="KW-0732">Signal</keyword>
<evidence type="ECO:0000256" key="6">
    <source>
        <dbReference type="ARBA" id="ARBA00022801"/>
    </source>
</evidence>
<dbReference type="PANTHER" id="PTHR13966">
    <property type="entry name" value="ENDONUCLEASE RELATED"/>
    <property type="match status" value="1"/>
</dbReference>
<evidence type="ECO:0000256" key="1">
    <source>
        <dbReference type="ARBA" id="ARBA00001946"/>
    </source>
</evidence>
<evidence type="ECO:0000259" key="11">
    <source>
        <dbReference type="SMART" id="SM00892"/>
    </source>
</evidence>
<comment type="similarity">
    <text evidence="2 8">Belongs to the DNA/RNA non-specific endonuclease family.</text>
</comment>
<reference evidence="12 13" key="1">
    <citation type="submission" date="2024-06" db="EMBL/GenBank/DDBJ databases">
        <authorList>
            <person name="Steensen K."/>
            <person name="Seneca J."/>
            <person name="Bartlau N."/>
            <person name="Yu A.X."/>
            <person name="Polz M.F."/>
        </authorList>
    </citation>
    <scope>NUCLEOTIDE SEQUENCE [LARGE SCALE GENOMIC DNA]</scope>
    <source>
        <strain evidence="12 13">FF146</strain>
    </source>
</reference>
<feature type="domain" description="ENPP1-3/EXOG-like endonuclease/phosphodiesterase" evidence="10">
    <location>
        <begin position="43"/>
        <end position="234"/>
    </location>
</feature>
<dbReference type="InterPro" id="IPR040255">
    <property type="entry name" value="Non-specific_endonuclease"/>
</dbReference>
<keyword evidence="4 8" id="KW-0479">Metal-binding</keyword>